<dbReference type="EMBL" id="JAWJWE010000038">
    <property type="protein sequence ID" value="KAK6622697.1"/>
    <property type="molecule type" value="Genomic_DNA"/>
</dbReference>
<keyword evidence="3" id="KW-0677">Repeat</keyword>
<dbReference type="GO" id="GO:0008270">
    <property type="term" value="F:zinc ion binding"/>
    <property type="evidence" value="ECO:0007669"/>
    <property type="project" value="UniProtKB-KW"/>
</dbReference>
<evidence type="ECO:0000256" key="12">
    <source>
        <dbReference type="SAM" id="MobiDB-lite"/>
    </source>
</evidence>
<evidence type="ECO:0000256" key="2">
    <source>
        <dbReference type="ARBA" id="ARBA00022723"/>
    </source>
</evidence>
<comment type="similarity">
    <text evidence="10">Belongs to the Sp1 C2H2-type zinc-finger protein family.</text>
</comment>
<dbReference type="InterPro" id="IPR036236">
    <property type="entry name" value="Znf_C2H2_sf"/>
</dbReference>
<feature type="region of interest" description="Disordered" evidence="12">
    <location>
        <begin position="728"/>
        <end position="747"/>
    </location>
</feature>
<feature type="domain" description="C2H2-type" evidence="13">
    <location>
        <begin position="678"/>
        <end position="705"/>
    </location>
</feature>
<dbReference type="InterPro" id="IPR013087">
    <property type="entry name" value="Znf_C2H2_type"/>
</dbReference>
<dbReference type="GO" id="GO:0005634">
    <property type="term" value="C:nucleus"/>
    <property type="evidence" value="ECO:0007669"/>
    <property type="project" value="UniProtKB-SubCell"/>
</dbReference>
<name>A0AAN8S829_POLSC</name>
<dbReference type="Gene3D" id="3.30.160.60">
    <property type="entry name" value="Classic Zinc Finger"/>
    <property type="match status" value="3"/>
</dbReference>
<evidence type="ECO:0000256" key="11">
    <source>
        <dbReference type="PROSITE-ProRule" id="PRU00042"/>
    </source>
</evidence>
<dbReference type="PROSITE" id="PS00028">
    <property type="entry name" value="ZINC_FINGER_C2H2_1"/>
    <property type="match status" value="3"/>
</dbReference>
<evidence type="ECO:0000256" key="1">
    <source>
        <dbReference type="ARBA" id="ARBA00004123"/>
    </source>
</evidence>
<accession>A0AAN8S829</accession>
<comment type="subcellular location">
    <subcellularLocation>
        <location evidence="1">Nucleus</location>
    </subcellularLocation>
</comment>
<dbReference type="SUPFAM" id="SSF57667">
    <property type="entry name" value="beta-beta-alpha zinc fingers"/>
    <property type="match status" value="1"/>
</dbReference>
<dbReference type="SMART" id="SM00355">
    <property type="entry name" value="ZnF_C2H2"/>
    <property type="match status" value="3"/>
</dbReference>
<dbReference type="PROSITE" id="PS50157">
    <property type="entry name" value="ZINC_FINGER_C2H2_2"/>
    <property type="match status" value="3"/>
</dbReference>
<proteinExistence type="inferred from homology"/>
<dbReference type="FunFam" id="3.30.160.60:FF:000026">
    <property type="entry name" value="Transcription factor Sp3"/>
    <property type="match status" value="1"/>
</dbReference>
<feature type="region of interest" description="Disordered" evidence="12">
    <location>
        <begin position="557"/>
        <end position="582"/>
    </location>
</feature>
<dbReference type="FunFam" id="3.30.160.60:FF:000014">
    <property type="entry name" value="Transcription factor Sp3"/>
    <property type="match status" value="1"/>
</dbReference>
<keyword evidence="7" id="KW-0238">DNA-binding</keyword>
<gene>
    <name evidence="14" type="ORF">RUM43_008539</name>
</gene>
<dbReference type="PANTHER" id="PTHR23235:SF165">
    <property type="entry name" value="TRANSCRIPTION FACTOR BTD"/>
    <property type="match status" value="1"/>
</dbReference>
<dbReference type="Pfam" id="PF00096">
    <property type="entry name" value="zf-C2H2"/>
    <property type="match status" value="2"/>
</dbReference>
<evidence type="ECO:0000256" key="9">
    <source>
        <dbReference type="ARBA" id="ARBA00023242"/>
    </source>
</evidence>
<feature type="compositionally biased region" description="Low complexity" evidence="12">
    <location>
        <begin position="558"/>
        <end position="574"/>
    </location>
</feature>
<dbReference type="PANTHER" id="PTHR23235">
    <property type="entry name" value="KRUEPPEL-LIKE TRANSCRIPTION FACTOR"/>
    <property type="match status" value="1"/>
</dbReference>
<dbReference type="AlphaFoldDB" id="A0AAN8S829"/>
<keyword evidence="6" id="KW-0805">Transcription regulation</keyword>
<evidence type="ECO:0000256" key="6">
    <source>
        <dbReference type="ARBA" id="ARBA00023015"/>
    </source>
</evidence>
<evidence type="ECO:0000256" key="10">
    <source>
        <dbReference type="ARBA" id="ARBA00038409"/>
    </source>
</evidence>
<keyword evidence="5" id="KW-0862">Zinc</keyword>
<evidence type="ECO:0000313" key="14">
    <source>
        <dbReference type="EMBL" id="KAK6622697.1"/>
    </source>
</evidence>
<keyword evidence="2" id="KW-0479">Metal-binding</keyword>
<comment type="caution">
    <text evidence="14">The sequence shown here is derived from an EMBL/GenBank/DDBJ whole genome shotgun (WGS) entry which is preliminary data.</text>
</comment>
<evidence type="ECO:0000256" key="8">
    <source>
        <dbReference type="ARBA" id="ARBA00023163"/>
    </source>
</evidence>
<keyword evidence="4 11" id="KW-0863">Zinc-finger</keyword>
<organism evidence="14 15">
    <name type="scientific">Polyplax serrata</name>
    <name type="common">Common mouse louse</name>
    <dbReference type="NCBI Taxonomy" id="468196"/>
    <lineage>
        <taxon>Eukaryota</taxon>
        <taxon>Metazoa</taxon>
        <taxon>Ecdysozoa</taxon>
        <taxon>Arthropoda</taxon>
        <taxon>Hexapoda</taxon>
        <taxon>Insecta</taxon>
        <taxon>Pterygota</taxon>
        <taxon>Neoptera</taxon>
        <taxon>Paraneoptera</taxon>
        <taxon>Psocodea</taxon>
        <taxon>Troctomorpha</taxon>
        <taxon>Phthiraptera</taxon>
        <taxon>Anoplura</taxon>
        <taxon>Polyplacidae</taxon>
        <taxon>Polyplax</taxon>
    </lineage>
</organism>
<evidence type="ECO:0000256" key="3">
    <source>
        <dbReference type="ARBA" id="ARBA00022737"/>
    </source>
</evidence>
<dbReference type="GO" id="GO:0000978">
    <property type="term" value="F:RNA polymerase II cis-regulatory region sequence-specific DNA binding"/>
    <property type="evidence" value="ECO:0007669"/>
    <property type="project" value="TreeGrafter"/>
</dbReference>
<feature type="domain" description="C2H2-type" evidence="13">
    <location>
        <begin position="648"/>
        <end position="677"/>
    </location>
</feature>
<keyword evidence="8" id="KW-0804">Transcription</keyword>
<dbReference type="Proteomes" id="UP001372834">
    <property type="component" value="Unassembled WGS sequence"/>
</dbReference>
<reference evidence="14 15" key="1">
    <citation type="submission" date="2023-10" db="EMBL/GenBank/DDBJ databases">
        <title>Genomes of two closely related lineages of the louse Polyplax serrata with different host specificities.</title>
        <authorList>
            <person name="Martinu J."/>
            <person name="Tarabai H."/>
            <person name="Stefka J."/>
            <person name="Hypsa V."/>
        </authorList>
    </citation>
    <scope>NUCLEOTIDE SEQUENCE [LARGE SCALE GENOMIC DNA]</scope>
    <source>
        <strain evidence="14">HR10_N</strain>
    </source>
</reference>
<evidence type="ECO:0000256" key="7">
    <source>
        <dbReference type="ARBA" id="ARBA00023125"/>
    </source>
</evidence>
<evidence type="ECO:0000256" key="4">
    <source>
        <dbReference type="ARBA" id="ARBA00022771"/>
    </source>
</evidence>
<keyword evidence="9" id="KW-0539">Nucleus</keyword>
<evidence type="ECO:0000313" key="15">
    <source>
        <dbReference type="Proteomes" id="UP001372834"/>
    </source>
</evidence>
<evidence type="ECO:0000256" key="5">
    <source>
        <dbReference type="ARBA" id="ARBA00022833"/>
    </source>
</evidence>
<sequence>MSSSDTNNADVKIKTEVILPNSTPQDVQPSPLALLAATCSKIGGVNQVNQNEQQPDGHQNQNNAVAQAIQSGQIRVVSAAVLQQLQEQQNRNQAQGQTQPQVITLSQLQNFFPPIQQQASTSTDTSQDVKVLAPTSGNSNQLPAVVSVQGLPGQLFQASNTASPNPGFNVVHPVQTINVDGHEALFIPTAMTNLGGQFLPGGQVVRPNVLQTIQLPNGQSVSVRPQIMQMSAVQQTVPVQVPISSANGQTIYQTVHFPLHAFASNGLPGLFQTASQPVQMLPGLTSMSTVPQPQVAQIITPSGQIQQIQLTQLGLAGSNVMSQAGQTNMIAQGSQANIIPASQSNLITAQGSQANIIGQTSQTNLLSQTNQTNLINQSQQIINSSNASNTATTTSWCTTATPTPSVTVQTIATPTVLNSGDQQQQQQQQQQAQQQQQQQQQQNLLQSLGLTQQFTLAAPGSQGQQPITVIPAGSLTNLTQPRPNIGLIQTFLVQNVPGLGPVQVIPASAFQSQQSQTSQTIQGLPLGAQLIQTGQQVQEVVEPPKWQIVTVPSIPVANNNNTSNTSSQGNISQGVSDISFDEDGPKQKIRRVACSCPNCVENDRNMRAGGERVLKRQHICHIAGCNKVYGKTSHLRAHLRWHSGDRPFICTWMYCGKRFTRSDELQRHRRTHTGEKRFQCPDCQKKFMRSDHLSKHIKTHQKQKLMEAATSTISMFTEDSSSEENKMMIHDLNGDGDHDPVSHTDNT</sequence>
<dbReference type="GO" id="GO:0000981">
    <property type="term" value="F:DNA-binding transcription factor activity, RNA polymerase II-specific"/>
    <property type="evidence" value="ECO:0007669"/>
    <property type="project" value="TreeGrafter"/>
</dbReference>
<evidence type="ECO:0000259" key="13">
    <source>
        <dbReference type="PROSITE" id="PS50157"/>
    </source>
</evidence>
<feature type="domain" description="C2H2-type" evidence="13">
    <location>
        <begin position="618"/>
        <end position="647"/>
    </location>
</feature>
<protein>
    <recommendedName>
        <fullName evidence="13">C2H2-type domain-containing protein</fullName>
    </recommendedName>
</protein>